<dbReference type="EMBL" id="BMNK01000025">
    <property type="protein sequence ID" value="GGP17594.1"/>
    <property type="molecule type" value="Genomic_DNA"/>
</dbReference>
<dbReference type="RefSeq" id="WP_225277267.1">
    <property type="nucleotide sequence ID" value="NZ_BMNK01000025.1"/>
</dbReference>
<reference evidence="3" key="1">
    <citation type="journal article" date="2014" name="Int. J. Syst. Evol. Microbiol.">
        <title>Complete genome sequence of Corynebacterium casei LMG S-19264T (=DSM 44701T), isolated from a smear-ripened cheese.</title>
        <authorList>
            <consortium name="US DOE Joint Genome Institute (JGI-PGF)"/>
            <person name="Walter F."/>
            <person name="Albersmeier A."/>
            <person name="Kalinowski J."/>
            <person name="Ruckert C."/>
        </authorList>
    </citation>
    <scope>NUCLEOTIDE SEQUENCE</scope>
    <source>
        <strain evidence="3">CGMCC 4.7430</strain>
    </source>
</reference>
<evidence type="ECO:0000313" key="4">
    <source>
        <dbReference type="Proteomes" id="UP000660745"/>
    </source>
</evidence>
<dbReference type="InterPro" id="IPR013538">
    <property type="entry name" value="ASHA1/2-like_C"/>
</dbReference>
<keyword evidence="4" id="KW-1185">Reference proteome</keyword>
<proteinExistence type="inferred from homology"/>
<dbReference type="CDD" id="cd08899">
    <property type="entry name" value="SRPBCC_CalC_Aha1-like_6"/>
    <property type="match status" value="1"/>
</dbReference>
<dbReference type="Pfam" id="PF08327">
    <property type="entry name" value="AHSA1"/>
    <property type="match status" value="1"/>
</dbReference>
<evidence type="ECO:0000313" key="3">
    <source>
        <dbReference type="EMBL" id="GGP17594.1"/>
    </source>
</evidence>
<evidence type="ECO:0000256" key="1">
    <source>
        <dbReference type="ARBA" id="ARBA00006817"/>
    </source>
</evidence>
<organism evidence="3 4">
    <name type="scientific">Nonomuraea glycinis</name>
    <dbReference type="NCBI Taxonomy" id="2047744"/>
    <lineage>
        <taxon>Bacteria</taxon>
        <taxon>Bacillati</taxon>
        <taxon>Actinomycetota</taxon>
        <taxon>Actinomycetes</taxon>
        <taxon>Streptosporangiales</taxon>
        <taxon>Streptosporangiaceae</taxon>
        <taxon>Nonomuraea</taxon>
    </lineage>
</organism>
<gene>
    <name evidence="3" type="ORF">GCM10012278_86660</name>
</gene>
<comment type="similarity">
    <text evidence="1">Belongs to the AHA1 family.</text>
</comment>
<dbReference type="AlphaFoldDB" id="A0A918AEG7"/>
<comment type="caution">
    <text evidence="3">The sequence shown here is derived from an EMBL/GenBank/DDBJ whole genome shotgun (WGS) entry which is preliminary data.</text>
</comment>
<dbReference type="Proteomes" id="UP000660745">
    <property type="component" value="Unassembled WGS sequence"/>
</dbReference>
<protein>
    <submittedName>
        <fullName evidence="3">Activator of HSP90 ATPase</fullName>
    </submittedName>
</protein>
<sequence>MDIIDEITRTHRELKESGETKSLLVTRHFDAETKDVWDACTTAERISRWLTPITGDLRLGGSFQLESNASGEILQCEPPSLLKVSWVYGGPPASEVEVRLSAEDGGTRFELRHTAEPPPDMWTRFGPGAVGVGWDLSLLGLSLHLSGGVLPDHETFHETEEGRQFITRISQAWGETFLATGADAEQVAAATAATTAFYAPSGE</sequence>
<dbReference type="SUPFAM" id="SSF55961">
    <property type="entry name" value="Bet v1-like"/>
    <property type="match status" value="1"/>
</dbReference>
<accession>A0A918AEG7</accession>
<name>A0A918AEG7_9ACTN</name>
<dbReference type="InterPro" id="IPR023393">
    <property type="entry name" value="START-like_dom_sf"/>
</dbReference>
<reference evidence="3" key="2">
    <citation type="submission" date="2020-09" db="EMBL/GenBank/DDBJ databases">
        <authorList>
            <person name="Sun Q."/>
            <person name="Zhou Y."/>
        </authorList>
    </citation>
    <scope>NUCLEOTIDE SEQUENCE</scope>
    <source>
        <strain evidence="3">CGMCC 4.7430</strain>
    </source>
</reference>
<evidence type="ECO:0000259" key="2">
    <source>
        <dbReference type="Pfam" id="PF08327"/>
    </source>
</evidence>
<dbReference type="Gene3D" id="3.30.530.20">
    <property type="match status" value="1"/>
</dbReference>
<feature type="domain" description="Activator of Hsp90 ATPase homologue 1/2-like C-terminal" evidence="2">
    <location>
        <begin position="31"/>
        <end position="139"/>
    </location>
</feature>